<reference evidence="5" key="2">
    <citation type="submission" date="2025-09" db="UniProtKB">
        <authorList>
            <consortium name="Ensembl"/>
        </authorList>
    </citation>
    <scope>IDENTIFICATION</scope>
</reference>
<protein>
    <recommendedName>
        <fullName evidence="4">Autophagy-related protein 11 C-terminal domain-containing protein</fullName>
    </recommendedName>
</protein>
<feature type="domain" description="Autophagy-related protein 11 C-terminal" evidence="4">
    <location>
        <begin position="129"/>
        <end position="233"/>
    </location>
</feature>
<keyword evidence="6" id="KW-1185">Reference proteome</keyword>
<dbReference type="GO" id="GO:0034045">
    <property type="term" value="C:phagophore assembly site membrane"/>
    <property type="evidence" value="ECO:0007669"/>
    <property type="project" value="TreeGrafter"/>
</dbReference>
<evidence type="ECO:0000313" key="5">
    <source>
        <dbReference type="Ensembl" id="ENSLLTP00000020382.1"/>
    </source>
</evidence>
<evidence type="ECO:0000256" key="3">
    <source>
        <dbReference type="SAM" id="Coils"/>
    </source>
</evidence>
<evidence type="ECO:0000256" key="2">
    <source>
        <dbReference type="ARBA" id="ARBA00023054"/>
    </source>
</evidence>
<accession>A0A8C5SLT8</accession>
<reference evidence="5" key="1">
    <citation type="submission" date="2025-08" db="UniProtKB">
        <authorList>
            <consortium name="Ensembl"/>
        </authorList>
    </citation>
    <scope>IDENTIFICATION</scope>
</reference>
<dbReference type="InterPro" id="IPR019460">
    <property type="entry name" value="Atg11_C"/>
</dbReference>
<dbReference type="GO" id="GO:0019901">
    <property type="term" value="F:protein kinase binding"/>
    <property type="evidence" value="ECO:0007669"/>
    <property type="project" value="TreeGrafter"/>
</dbReference>
<evidence type="ECO:0000313" key="6">
    <source>
        <dbReference type="Proteomes" id="UP000694406"/>
    </source>
</evidence>
<organism evidence="5 6">
    <name type="scientific">Laticauda laticaudata</name>
    <name type="common">Blue-ringed sea krait</name>
    <name type="synonym">Blue-lipped sea krait</name>
    <dbReference type="NCBI Taxonomy" id="8630"/>
    <lineage>
        <taxon>Eukaryota</taxon>
        <taxon>Metazoa</taxon>
        <taxon>Chordata</taxon>
        <taxon>Craniata</taxon>
        <taxon>Vertebrata</taxon>
        <taxon>Euteleostomi</taxon>
        <taxon>Lepidosauria</taxon>
        <taxon>Squamata</taxon>
        <taxon>Bifurcata</taxon>
        <taxon>Unidentata</taxon>
        <taxon>Episquamata</taxon>
        <taxon>Toxicofera</taxon>
        <taxon>Serpentes</taxon>
        <taxon>Colubroidea</taxon>
        <taxon>Elapidae</taxon>
        <taxon>Laticaudinae</taxon>
        <taxon>Laticauda</taxon>
    </lineage>
</organism>
<keyword evidence="2 3" id="KW-0175">Coiled coil</keyword>
<dbReference type="PANTHER" id="PTHR13222">
    <property type="entry name" value="RB1-INDUCIBLE COILED-COIL"/>
    <property type="match status" value="1"/>
</dbReference>
<dbReference type="InterPro" id="IPR040040">
    <property type="entry name" value="ATG11"/>
</dbReference>
<dbReference type="GO" id="GO:0061709">
    <property type="term" value="P:reticulophagy"/>
    <property type="evidence" value="ECO:0007669"/>
    <property type="project" value="TreeGrafter"/>
</dbReference>
<evidence type="ECO:0000256" key="1">
    <source>
        <dbReference type="ARBA" id="ARBA00023006"/>
    </source>
</evidence>
<keyword evidence="1" id="KW-0072">Autophagy</keyword>
<dbReference type="GO" id="GO:0000045">
    <property type="term" value="P:autophagosome assembly"/>
    <property type="evidence" value="ECO:0007669"/>
    <property type="project" value="InterPro"/>
</dbReference>
<dbReference type="GO" id="GO:0034517">
    <property type="term" value="P:ribophagy"/>
    <property type="evidence" value="ECO:0007669"/>
    <property type="project" value="TreeGrafter"/>
</dbReference>
<dbReference type="GeneTree" id="ENSGT00390000015871"/>
<evidence type="ECO:0000259" key="4">
    <source>
        <dbReference type="Pfam" id="PF10377"/>
    </source>
</evidence>
<dbReference type="Pfam" id="PF10377">
    <property type="entry name" value="ATG11"/>
    <property type="match status" value="1"/>
</dbReference>
<dbReference type="Proteomes" id="UP000694406">
    <property type="component" value="Unplaced"/>
</dbReference>
<dbReference type="GO" id="GO:0060090">
    <property type="term" value="F:molecular adaptor activity"/>
    <property type="evidence" value="ECO:0007669"/>
    <property type="project" value="TreeGrafter"/>
</dbReference>
<dbReference type="GO" id="GO:1990316">
    <property type="term" value="C:Atg1/ULK1 kinase complex"/>
    <property type="evidence" value="ECO:0007669"/>
    <property type="project" value="TreeGrafter"/>
</dbReference>
<dbReference type="GO" id="GO:0034727">
    <property type="term" value="P:piecemeal microautophagy of the nucleus"/>
    <property type="evidence" value="ECO:0007669"/>
    <property type="project" value="TreeGrafter"/>
</dbReference>
<dbReference type="Ensembl" id="ENSLLTT00000021136.1">
    <property type="protein sequence ID" value="ENSLLTP00000020382.1"/>
    <property type="gene ID" value="ENSLLTG00000015270.1"/>
</dbReference>
<proteinExistence type="predicted"/>
<dbReference type="GO" id="GO:0000422">
    <property type="term" value="P:autophagy of mitochondrion"/>
    <property type="evidence" value="ECO:0007669"/>
    <property type="project" value="TreeGrafter"/>
</dbReference>
<dbReference type="PANTHER" id="PTHR13222:SF1">
    <property type="entry name" value="RB1-INDUCIBLE COILED-COIL PROTEIN 1"/>
    <property type="match status" value="1"/>
</dbReference>
<sequence>MQNIRTSLTAEQQTTFNTVLIREKLKKENIINDLSDKLKLIKQQQERDKDLIESLSEDRARLLEEKKKLEEEVNKLKNSYLVSSTCLPPILEPSGACAADFTSETECLSSDTAEEGKIDSTLETSMMTMSQSMSSVSLRHSEKIAIRDFQVGDLVLIILDERHDNYVLFTVSPTLYFLHSESLAALDLKPASGTSRRPWVLGKVMEKEYCQAKKAQNRFKVPLGTKFYRVKAVPWNKKV</sequence>
<dbReference type="AlphaFoldDB" id="A0A8C5SLT8"/>
<dbReference type="GO" id="GO:0061723">
    <property type="term" value="P:glycophagy"/>
    <property type="evidence" value="ECO:0007669"/>
    <property type="project" value="TreeGrafter"/>
</dbReference>
<feature type="coiled-coil region" evidence="3">
    <location>
        <begin position="52"/>
        <end position="79"/>
    </location>
</feature>
<name>A0A8C5SLT8_LATLA</name>